<evidence type="ECO:0000256" key="3">
    <source>
        <dbReference type="SAM" id="MobiDB-lite"/>
    </source>
</evidence>
<keyword evidence="1" id="KW-0813">Transport</keyword>
<evidence type="ECO:0000313" key="5">
    <source>
        <dbReference type="Proteomes" id="UP001279734"/>
    </source>
</evidence>
<organism evidence="4 5">
    <name type="scientific">Nepenthes gracilis</name>
    <name type="common">Slender pitcher plant</name>
    <dbReference type="NCBI Taxonomy" id="150966"/>
    <lineage>
        <taxon>Eukaryota</taxon>
        <taxon>Viridiplantae</taxon>
        <taxon>Streptophyta</taxon>
        <taxon>Embryophyta</taxon>
        <taxon>Tracheophyta</taxon>
        <taxon>Spermatophyta</taxon>
        <taxon>Magnoliopsida</taxon>
        <taxon>eudicotyledons</taxon>
        <taxon>Gunneridae</taxon>
        <taxon>Pentapetalae</taxon>
        <taxon>Caryophyllales</taxon>
        <taxon>Nepenthaceae</taxon>
        <taxon>Nepenthes</taxon>
    </lineage>
</organism>
<dbReference type="PANTHER" id="PTHR45651:SF69">
    <property type="entry name" value="CYCLIC NUCLEOTIDE-GATED ION CHANNEL 17"/>
    <property type="match status" value="1"/>
</dbReference>
<name>A0AAD3Y043_NEPGR</name>
<dbReference type="GO" id="GO:0016020">
    <property type="term" value="C:membrane"/>
    <property type="evidence" value="ECO:0007669"/>
    <property type="project" value="UniProtKB-SubCell"/>
</dbReference>
<dbReference type="InterPro" id="IPR018490">
    <property type="entry name" value="cNMP-bd_dom_sf"/>
</dbReference>
<dbReference type="EMBL" id="BSYO01000025">
    <property type="protein sequence ID" value="GMH22650.1"/>
    <property type="molecule type" value="Genomic_DNA"/>
</dbReference>
<dbReference type="Gene3D" id="1.10.287.630">
    <property type="entry name" value="Helix hairpin bin"/>
    <property type="match status" value="1"/>
</dbReference>
<dbReference type="GO" id="GO:0034220">
    <property type="term" value="P:monoatomic ion transmembrane transport"/>
    <property type="evidence" value="ECO:0007669"/>
    <property type="project" value="UniProtKB-KW"/>
</dbReference>
<evidence type="ECO:0000256" key="2">
    <source>
        <dbReference type="ARBA" id="ARBA00023303"/>
    </source>
</evidence>
<proteinExistence type="predicted"/>
<gene>
    <name evidence="4" type="ORF">Nepgr_024493</name>
</gene>
<comment type="caution">
    <text evidence="4">The sequence shown here is derived from an EMBL/GenBank/DDBJ whole genome shotgun (WGS) entry which is preliminary data.</text>
</comment>
<keyword evidence="1" id="KW-0406">Ion transport</keyword>
<feature type="region of interest" description="Disordered" evidence="3">
    <location>
        <begin position="216"/>
        <end position="235"/>
    </location>
</feature>
<evidence type="ECO:0000256" key="1">
    <source>
        <dbReference type="ARBA" id="ARBA00023286"/>
    </source>
</evidence>
<accession>A0AAD3Y043</accession>
<dbReference type="PANTHER" id="PTHR45651">
    <property type="entry name" value="CYCLIC NUCLEOTIDE-GATED ION CHANNEL 15-RELATED-RELATED"/>
    <property type="match status" value="1"/>
</dbReference>
<dbReference type="Proteomes" id="UP001279734">
    <property type="component" value="Unassembled WGS sequence"/>
</dbReference>
<keyword evidence="1" id="KW-1071">Ligand-gated ion channel</keyword>
<dbReference type="SUPFAM" id="SSF51206">
    <property type="entry name" value="cAMP-binding domain-like"/>
    <property type="match status" value="1"/>
</dbReference>
<evidence type="ECO:0000313" key="4">
    <source>
        <dbReference type="EMBL" id="GMH22650.1"/>
    </source>
</evidence>
<keyword evidence="2" id="KW-0407">Ion channel</keyword>
<protein>
    <submittedName>
        <fullName evidence="4">Uncharacterized protein</fullName>
    </submittedName>
</protein>
<reference evidence="4" key="1">
    <citation type="submission" date="2023-05" db="EMBL/GenBank/DDBJ databases">
        <title>Nepenthes gracilis genome sequencing.</title>
        <authorList>
            <person name="Fukushima K."/>
        </authorList>
    </citation>
    <scope>NUCLEOTIDE SEQUENCE</scope>
    <source>
        <strain evidence="4">SING2019-196</strain>
    </source>
</reference>
<keyword evidence="5" id="KW-1185">Reference proteome</keyword>
<dbReference type="AlphaFoldDB" id="A0AAD3Y043"/>
<sequence>MGQEGVINSSLLEAALASNSYVESSVISSTTVLQDAEEPCLLVGSAISAQAADNWGRKLSPDYEADGRVSNSVVPPDWCLTDEQKLRAPDGVSMAHEDLTLPAGFSSVDRLAGDCKLEFPAISAEVQCPTGSTPMDKSEDGAAAASSIGTDLVGDQGPCLRIGKLMKSIDEIRMKFVVLRWFLSRCMVGFTVERDTFSPHCLRRGAVICPSANGRDDANSRGGADISGIPTEEKLQESVERDDFQGALPPNHKLLLKSVNLPASRLARHLFDLYGHVQRMTSSVEKHYTQPRGCQYDIENSGQIHISFPHAHWFDFQGIPGHGQVSNSCTFSHDPAAKIQDVCSIPRRVDAMKSKIENGPNAVQLVSTTNFYCNTFDANENAVRGTRRTRNNFNYYMSNRRLFTFKYVLFSKCWDGQVLEVDEESESMPNDNDFQRCWFRVTVLELLWKQMKIQYDKKGDQDGSCREQACRSTSAAAFYVVEADVRSSHEACAEYQIVIWFIILATRNPQTDHNNNALALIVLIQYVPRLYQIFSLNSQIVQATGTYLQSLTVRLEEWQLKRRDTEEWMRHRQLPEDLKQLIRRFVQYKWLATRGVDEEAIPHSLPSDLRRDI</sequence>